<dbReference type="AlphaFoldDB" id="A0A374MPX9"/>
<dbReference type="EMBL" id="QSOF01000028">
    <property type="protein sequence ID" value="RGI72860.1"/>
    <property type="molecule type" value="Genomic_DNA"/>
</dbReference>
<dbReference type="Gene3D" id="1.10.443.10">
    <property type="entry name" value="Intergrase catalytic core"/>
    <property type="match status" value="1"/>
</dbReference>
<evidence type="ECO:0000313" key="4">
    <source>
        <dbReference type="Proteomes" id="UP000263754"/>
    </source>
</evidence>
<dbReference type="PROSITE" id="PS51898">
    <property type="entry name" value="TYR_RECOMBINASE"/>
    <property type="match status" value="1"/>
</dbReference>
<evidence type="ECO:0000256" key="1">
    <source>
        <dbReference type="ARBA" id="ARBA00023172"/>
    </source>
</evidence>
<evidence type="ECO:0000259" key="2">
    <source>
        <dbReference type="PROSITE" id="PS51898"/>
    </source>
</evidence>
<dbReference type="InterPro" id="IPR011010">
    <property type="entry name" value="DNA_brk_join_enz"/>
</dbReference>
<feature type="domain" description="Tyr recombinase" evidence="2">
    <location>
        <begin position="6"/>
        <end position="189"/>
    </location>
</feature>
<proteinExistence type="predicted"/>
<dbReference type="RefSeq" id="WP_117963639.1">
    <property type="nucleotide sequence ID" value="NZ_JAQEAU010000005.1"/>
</dbReference>
<dbReference type="SUPFAM" id="SSF56349">
    <property type="entry name" value="DNA breaking-rejoining enzymes"/>
    <property type="match status" value="1"/>
</dbReference>
<name>A0A374MPX9_BACUN</name>
<dbReference type="GO" id="GO:0015074">
    <property type="term" value="P:DNA integration"/>
    <property type="evidence" value="ECO:0007669"/>
    <property type="project" value="InterPro"/>
</dbReference>
<dbReference type="Proteomes" id="UP000263754">
    <property type="component" value="Unassembled WGS sequence"/>
</dbReference>
<accession>A0A374MPX9</accession>
<evidence type="ECO:0000313" key="3">
    <source>
        <dbReference type="EMBL" id="RGI72860.1"/>
    </source>
</evidence>
<dbReference type="Pfam" id="PF00589">
    <property type="entry name" value="Phage_integrase"/>
    <property type="match status" value="1"/>
</dbReference>
<dbReference type="InterPro" id="IPR002104">
    <property type="entry name" value="Integrase_catalytic"/>
</dbReference>
<sequence length="191" mass="21983">MKLLPIKNTCLTLEEVSLILKARFTTVRLDKIRDIFLFSCFTGLNYSDIKNLTTKNLVVTPNGKYWIKIYIQKSSVPMNIPLLDIPRIILEKYSEYSNSTGLLLPVPSIQKMNYYLKEVGEECKIEKQLTFNFARHTFVYTILKGNGLATETVNKLTGRKSLNCGKVTDFQLYKAMEKVSEKLKENNIINI</sequence>
<protein>
    <recommendedName>
        <fullName evidence="2">Tyr recombinase domain-containing protein</fullName>
    </recommendedName>
</protein>
<keyword evidence="1" id="KW-0233">DNA recombination</keyword>
<dbReference type="InterPro" id="IPR013762">
    <property type="entry name" value="Integrase-like_cat_sf"/>
</dbReference>
<dbReference type="GO" id="GO:0003677">
    <property type="term" value="F:DNA binding"/>
    <property type="evidence" value="ECO:0007669"/>
    <property type="project" value="InterPro"/>
</dbReference>
<comment type="caution">
    <text evidence="3">The sequence shown here is derived from an EMBL/GenBank/DDBJ whole genome shotgun (WGS) entry which is preliminary data.</text>
</comment>
<gene>
    <name evidence="3" type="ORF">DXD90_16765</name>
</gene>
<dbReference type="GO" id="GO:0006310">
    <property type="term" value="P:DNA recombination"/>
    <property type="evidence" value="ECO:0007669"/>
    <property type="project" value="UniProtKB-KW"/>
</dbReference>
<reference evidence="3 4" key="1">
    <citation type="submission" date="2018-08" db="EMBL/GenBank/DDBJ databases">
        <title>A genome reference for cultivated species of the human gut microbiota.</title>
        <authorList>
            <person name="Zou Y."/>
            <person name="Xue W."/>
            <person name="Luo G."/>
        </authorList>
    </citation>
    <scope>NUCLEOTIDE SEQUENCE [LARGE SCALE GENOMIC DNA]</scope>
    <source>
        <strain evidence="3 4">TM10-17</strain>
    </source>
</reference>
<organism evidence="3 4">
    <name type="scientific">Bacteroides uniformis</name>
    <dbReference type="NCBI Taxonomy" id="820"/>
    <lineage>
        <taxon>Bacteria</taxon>
        <taxon>Pseudomonadati</taxon>
        <taxon>Bacteroidota</taxon>
        <taxon>Bacteroidia</taxon>
        <taxon>Bacteroidales</taxon>
        <taxon>Bacteroidaceae</taxon>
        <taxon>Bacteroides</taxon>
    </lineage>
</organism>
<dbReference type="CDD" id="cd01185">
    <property type="entry name" value="INTN1_C_like"/>
    <property type="match status" value="1"/>
</dbReference>